<proteinExistence type="predicted"/>
<evidence type="ECO:0000313" key="1">
    <source>
        <dbReference type="EMBL" id="MTV32094.1"/>
    </source>
</evidence>
<name>A0A6N8DTD2_RHOAC</name>
<reference evidence="1 2" key="1">
    <citation type="submission" date="2019-11" db="EMBL/GenBank/DDBJ databases">
        <title>Whole-genome sequence of a Rhodoblastus acidophilus DSM 142.</title>
        <authorList>
            <person name="Kyndt J.A."/>
            <person name="Meyer T.E."/>
        </authorList>
    </citation>
    <scope>NUCLEOTIDE SEQUENCE [LARGE SCALE GENOMIC DNA]</scope>
    <source>
        <strain evidence="1 2">DSM 142</strain>
    </source>
</reference>
<evidence type="ECO:0000313" key="2">
    <source>
        <dbReference type="Proteomes" id="UP000439113"/>
    </source>
</evidence>
<organism evidence="1 2">
    <name type="scientific">Rhodoblastus acidophilus</name>
    <name type="common">Rhodopseudomonas acidophila</name>
    <dbReference type="NCBI Taxonomy" id="1074"/>
    <lineage>
        <taxon>Bacteria</taxon>
        <taxon>Pseudomonadati</taxon>
        <taxon>Pseudomonadota</taxon>
        <taxon>Alphaproteobacteria</taxon>
        <taxon>Hyphomicrobiales</taxon>
        <taxon>Rhodoblastaceae</taxon>
        <taxon>Rhodoblastus</taxon>
    </lineage>
</organism>
<protein>
    <submittedName>
        <fullName evidence="1">Uncharacterized protein</fullName>
    </submittedName>
</protein>
<sequence length="89" mass="9547">MDAGMRERLQRAGLTPQDFDWFDAFGWDDARVPAPGPDDIADFRRREAALNAAAPVGFTEHGASLEGRLAAAIGARCADAQDRASGDED</sequence>
<dbReference type="Proteomes" id="UP000439113">
    <property type="component" value="Unassembled WGS sequence"/>
</dbReference>
<comment type="caution">
    <text evidence="1">The sequence shown here is derived from an EMBL/GenBank/DDBJ whole genome shotgun (WGS) entry which is preliminary data.</text>
</comment>
<gene>
    <name evidence="1" type="ORF">GJ654_13975</name>
</gene>
<dbReference type="AlphaFoldDB" id="A0A6N8DTD2"/>
<accession>A0A6N8DTD2</accession>
<dbReference type="EMBL" id="WNKS01000013">
    <property type="protein sequence ID" value="MTV32094.1"/>
    <property type="molecule type" value="Genomic_DNA"/>
</dbReference>